<dbReference type="Gene3D" id="1.25.40.10">
    <property type="entry name" value="Tetratricopeptide repeat domain"/>
    <property type="match status" value="1"/>
</dbReference>
<sequence>MSQADAESLFRRACELSADPSNLDEAAGLWPEVIDAYRELGVREPGPSSGRGLARALWRHSLLLLATQRVPEAVAAGEEAVEVFDRVLDQTLLLRFEECVSPAMDQAVADAVRARTDLAQALTAAGRLEERTAVLSQAVAKAVLSGGPLTRRALGTAHHDLSVAELNDFMCAAEGGRGDADPRSAALSASRATEIRRELADTTDPATLWELAGTYTHYAKCLLVLGDGERAVAVVRLARSLVAFDPPLFREIRPRLDQLMRVLRERFPSPDDDL</sequence>
<evidence type="ECO:0000313" key="2">
    <source>
        <dbReference type="Proteomes" id="UP000256661"/>
    </source>
</evidence>
<comment type="caution">
    <text evidence="1">The sequence shown here is derived from an EMBL/GenBank/DDBJ whole genome shotgun (WGS) entry which is preliminary data.</text>
</comment>
<keyword evidence="2" id="KW-1185">Reference proteome</keyword>
<evidence type="ECO:0000313" key="1">
    <source>
        <dbReference type="EMBL" id="REE95703.1"/>
    </source>
</evidence>
<protein>
    <recommendedName>
        <fullName evidence="3">Tetratricopeptide repeat protein</fullName>
    </recommendedName>
</protein>
<name>A0A3D9SP15_9ACTN</name>
<dbReference type="OrthoDB" id="3400867at2"/>
<evidence type="ECO:0008006" key="3">
    <source>
        <dbReference type="Google" id="ProtNLM"/>
    </source>
</evidence>
<dbReference type="SUPFAM" id="SSF48452">
    <property type="entry name" value="TPR-like"/>
    <property type="match status" value="1"/>
</dbReference>
<gene>
    <name evidence="1" type="ORF">DFJ69_1112</name>
</gene>
<dbReference type="AlphaFoldDB" id="A0A3D9SP15"/>
<organism evidence="1 2">
    <name type="scientific">Thermomonospora umbrina</name>
    <dbReference type="NCBI Taxonomy" id="111806"/>
    <lineage>
        <taxon>Bacteria</taxon>
        <taxon>Bacillati</taxon>
        <taxon>Actinomycetota</taxon>
        <taxon>Actinomycetes</taxon>
        <taxon>Streptosporangiales</taxon>
        <taxon>Thermomonosporaceae</taxon>
        <taxon>Thermomonospora</taxon>
    </lineage>
</organism>
<accession>A0A3D9SP15</accession>
<dbReference type="EMBL" id="QTTT01000001">
    <property type="protein sequence ID" value="REE95703.1"/>
    <property type="molecule type" value="Genomic_DNA"/>
</dbReference>
<proteinExistence type="predicted"/>
<dbReference type="RefSeq" id="WP_116021456.1">
    <property type="nucleotide sequence ID" value="NZ_QTTT01000001.1"/>
</dbReference>
<reference evidence="1 2" key="1">
    <citation type="submission" date="2018-08" db="EMBL/GenBank/DDBJ databases">
        <title>Sequencing the genomes of 1000 actinobacteria strains.</title>
        <authorList>
            <person name="Klenk H.-P."/>
        </authorList>
    </citation>
    <scope>NUCLEOTIDE SEQUENCE [LARGE SCALE GENOMIC DNA]</scope>
    <source>
        <strain evidence="1 2">DSM 43927</strain>
    </source>
</reference>
<dbReference type="Proteomes" id="UP000256661">
    <property type="component" value="Unassembled WGS sequence"/>
</dbReference>
<dbReference type="InterPro" id="IPR011990">
    <property type="entry name" value="TPR-like_helical_dom_sf"/>
</dbReference>